<evidence type="ECO:0000256" key="1">
    <source>
        <dbReference type="SAM" id="Phobius"/>
    </source>
</evidence>
<keyword evidence="1" id="KW-0472">Membrane</keyword>
<dbReference type="RefSeq" id="WP_205005650.1">
    <property type="nucleotide sequence ID" value="NZ_CBCRXA010000004.1"/>
</dbReference>
<dbReference type="Proteomes" id="UP000823201">
    <property type="component" value="Unassembled WGS sequence"/>
</dbReference>
<keyword evidence="1" id="KW-0812">Transmembrane</keyword>
<feature type="transmembrane region" description="Helical" evidence="1">
    <location>
        <begin position="33"/>
        <end position="52"/>
    </location>
</feature>
<dbReference type="EMBL" id="JAFBEV010000005">
    <property type="protein sequence ID" value="MBM7657300.1"/>
    <property type="molecule type" value="Genomic_DNA"/>
</dbReference>
<proteinExistence type="predicted"/>
<comment type="caution">
    <text evidence="2">The sequence shown here is derived from an EMBL/GenBank/DDBJ whole genome shotgun (WGS) entry which is preliminary data.</text>
</comment>
<evidence type="ECO:0000313" key="3">
    <source>
        <dbReference type="Proteomes" id="UP000823201"/>
    </source>
</evidence>
<accession>A0ABS2Q7A2</accession>
<keyword evidence="1" id="KW-1133">Transmembrane helix</keyword>
<organism evidence="2 3">
    <name type="scientific">Sporolactobacillus spathodeae</name>
    <dbReference type="NCBI Taxonomy" id="1465502"/>
    <lineage>
        <taxon>Bacteria</taxon>
        <taxon>Bacillati</taxon>
        <taxon>Bacillota</taxon>
        <taxon>Bacilli</taxon>
        <taxon>Bacillales</taxon>
        <taxon>Sporolactobacillaceae</taxon>
        <taxon>Sporolactobacillus</taxon>
    </lineage>
</organism>
<reference evidence="2 3" key="1">
    <citation type="submission" date="2021-01" db="EMBL/GenBank/DDBJ databases">
        <title>Genomic Encyclopedia of Type Strains, Phase IV (KMG-IV): sequencing the most valuable type-strain genomes for metagenomic binning, comparative biology and taxonomic classification.</title>
        <authorList>
            <person name="Goeker M."/>
        </authorList>
    </citation>
    <scope>NUCLEOTIDE SEQUENCE [LARGE SCALE GENOMIC DNA]</scope>
    <source>
        <strain evidence="2 3">DSM 100968</strain>
    </source>
</reference>
<evidence type="ECO:0000313" key="2">
    <source>
        <dbReference type="EMBL" id="MBM7657300.1"/>
    </source>
</evidence>
<gene>
    <name evidence="2" type="ORF">JOC27_000743</name>
</gene>
<name>A0ABS2Q7A2_9BACL</name>
<sequence length="127" mass="15093">MKNPPYKLRTIQSRMRKILLSIDNRRGFFLSEAVFSVAILTLMLLATVPLLFRINHQTIVFHQKVEAISLLRMQLLRWKTDDQPFPDMKVNTPFQLTWEVNDTNRAVLSINWRSFEKSYVVRSEARR</sequence>
<keyword evidence="3" id="KW-1185">Reference proteome</keyword>
<protein>
    <submittedName>
        <fullName evidence="2">Type II secretory pathway pseudopilin PulG</fullName>
    </submittedName>
</protein>